<evidence type="ECO:0000313" key="1">
    <source>
        <dbReference type="EMBL" id="TXE26933.1"/>
    </source>
</evidence>
<accession>A0A9X9C2C8</accession>
<dbReference type="AlphaFoldDB" id="A0A9X9C2C8"/>
<dbReference type="Proteomes" id="UP000321307">
    <property type="component" value="Unassembled WGS sequence"/>
</dbReference>
<reference evidence="1 2" key="1">
    <citation type="submission" date="2019-07" db="EMBL/GenBank/DDBJ databases">
        <title>Serratia strains were isolated from fresh produce.</title>
        <authorList>
            <person name="Cho G.-S."/>
            <person name="Stein M."/>
            <person name="Lee W."/>
            <person name="Suh S.H."/>
            <person name="Franz C.M.A.P."/>
        </authorList>
    </citation>
    <scope>NUCLEOTIDE SEQUENCE [LARGE SCALE GENOMIC DNA]</scope>
    <source>
        <strain evidence="1 2">S17</strain>
    </source>
</reference>
<sequence length="202" mass="22322">MTDRLLPTGSTQTEINTEQSIAGVSDTPTPLRPLWNTSTCPASLLPYSAWAFSVDRWDEAWDEATKRGVIRQSYFVHRHKGTIGALRRAVEPMGYLISVTEWWQNGRTPGTFEMVVGTLDTGITPEMYAELERVIDDTKPCSRHLTTLAISLETHGEVFISAASYDGDTMTIYPYLPDAIETAAPAVVGAALHVIDTMEVFP</sequence>
<proteinExistence type="predicted"/>
<dbReference type="InterPro" id="IPR006521">
    <property type="entry name" value="Tail_protein_I"/>
</dbReference>
<dbReference type="NCBIfam" id="TIGR01634">
    <property type="entry name" value="tail_P2_I"/>
    <property type="match status" value="1"/>
</dbReference>
<gene>
    <name evidence="1" type="ORF">FOT63_18540</name>
</gene>
<dbReference type="Pfam" id="PF09684">
    <property type="entry name" value="Tail_P2_I"/>
    <property type="match status" value="1"/>
</dbReference>
<organism evidence="1 2">
    <name type="scientific">Serratia ureilytica</name>
    <dbReference type="NCBI Taxonomy" id="300181"/>
    <lineage>
        <taxon>Bacteria</taxon>
        <taxon>Pseudomonadati</taxon>
        <taxon>Pseudomonadota</taxon>
        <taxon>Gammaproteobacteria</taxon>
        <taxon>Enterobacterales</taxon>
        <taxon>Yersiniaceae</taxon>
        <taxon>Serratia</taxon>
    </lineage>
</organism>
<protein>
    <submittedName>
        <fullName evidence="1">Phage tail protein I</fullName>
    </submittedName>
</protein>
<evidence type="ECO:0000313" key="2">
    <source>
        <dbReference type="Proteomes" id="UP000321307"/>
    </source>
</evidence>
<dbReference type="RefSeq" id="WP_147838702.1">
    <property type="nucleotide sequence ID" value="NZ_VOUP01000012.1"/>
</dbReference>
<dbReference type="EMBL" id="VOUP01000012">
    <property type="protein sequence ID" value="TXE26933.1"/>
    <property type="molecule type" value="Genomic_DNA"/>
</dbReference>
<name>A0A9X9C2C8_9GAMM</name>
<comment type="caution">
    <text evidence="1">The sequence shown here is derived from an EMBL/GenBank/DDBJ whole genome shotgun (WGS) entry which is preliminary data.</text>
</comment>